<evidence type="ECO:0000313" key="2">
    <source>
        <dbReference type="EMBL" id="AFL94615.1"/>
    </source>
</evidence>
<name>I3ZSD1_THECF</name>
<protein>
    <submittedName>
        <fullName evidence="2">Uncharacterized protein</fullName>
    </submittedName>
</protein>
<dbReference type="KEGG" id="thm:CL1_0404"/>
<evidence type="ECO:0000256" key="1">
    <source>
        <dbReference type="SAM" id="Phobius"/>
    </source>
</evidence>
<keyword evidence="1" id="KW-0812">Transmembrane</keyword>
<feature type="transmembrane region" description="Helical" evidence="1">
    <location>
        <begin position="40"/>
        <end position="61"/>
    </location>
</feature>
<accession>I3ZSD1</accession>
<dbReference type="EMBL" id="CP003651">
    <property type="protein sequence ID" value="AFL94615.1"/>
    <property type="molecule type" value="Genomic_DNA"/>
</dbReference>
<organism evidence="2 3">
    <name type="scientific">Thermococcus cleftensis (strain DSM 27260 / KACC 17922 / CL1)</name>
    <dbReference type="NCBI Taxonomy" id="163003"/>
    <lineage>
        <taxon>Archaea</taxon>
        <taxon>Methanobacteriati</taxon>
        <taxon>Methanobacteriota</taxon>
        <taxon>Thermococci</taxon>
        <taxon>Thermococcales</taxon>
        <taxon>Thermococcaceae</taxon>
        <taxon>Thermococcus</taxon>
    </lineage>
</organism>
<proteinExistence type="predicted"/>
<sequence>MRRSTVVLTVSALAILGFFALAPALPLYPMLVEKYGAKPIDLLTVALGLLGLVTLIGGVALRKFERLPRNVALYETAEFVIMGTLGLIWVNTINNMESTSEKAAVSAVFFILYVVIIEILRKKLDPDRYRRTWRMIVMLKNGGEKL</sequence>
<evidence type="ECO:0000313" key="3">
    <source>
        <dbReference type="Proteomes" id="UP000006064"/>
    </source>
</evidence>
<feature type="transmembrane region" description="Helical" evidence="1">
    <location>
        <begin position="73"/>
        <end position="91"/>
    </location>
</feature>
<reference evidence="2 3" key="1">
    <citation type="journal article" date="2012" name="J. Bacteriol.">
        <title>Complete Genome Sequence of the Hyperthermophilic Archaeon Thermococcus sp. Strain CL1, Isolated from a Paralvinella sp. Polychaete Worm Collected from a Hydrothermal Vent.</title>
        <authorList>
            <person name="Jung J.H."/>
            <person name="Holden J.F."/>
            <person name="Seo D.H."/>
            <person name="Park K.H."/>
            <person name="Shin H."/>
            <person name="Ryu S."/>
            <person name="Lee J.H."/>
            <person name="Park C.S."/>
        </authorList>
    </citation>
    <scope>NUCLEOTIDE SEQUENCE [LARGE SCALE GENOMIC DNA]</scope>
    <source>
        <strain evidence="3">DSM 27260 / KACC 17922 / CL1</strain>
    </source>
</reference>
<dbReference type="GeneID" id="13038082"/>
<dbReference type="HOGENOM" id="CLU_1811542_0_0_2"/>
<feature type="transmembrane region" description="Helical" evidence="1">
    <location>
        <begin position="103"/>
        <end position="121"/>
    </location>
</feature>
<dbReference type="Proteomes" id="UP000006064">
    <property type="component" value="Chromosome"/>
</dbReference>
<gene>
    <name evidence="2" type="ORF">CL1_0404</name>
</gene>
<dbReference type="OrthoDB" id="100452at2157"/>
<keyword evidence="1" id="KW-0472">Membrane</keyword>
<keyword evidence="1" id="KW-1133">Transmembrane helix</keyword>
<dbReference type="AlphaFoldDB" id="I3ZSD1"/>
<dbReference type="RefSeq" id="WP_014788256.1">
    <property type="nucleotide sequence ID" value="NC_018015.1"/>
</dbReference>
<keyword evidence="3" id="KW-1185">Reference proteome</keyword>